<reference evidence="1" key="1">
    <citation type="submission" date="2020-08" db="EMBL/GenBank/DDBJ databases">
        <title>Multicomponent nature underlies the extraordinary mechanical properties of spider dragline silk.</title>
        <authorList>
            <person name="Kono N."/>
            <person name="Nakamura H."/>
            <person name="Mori M."/>
            <person name="Yoshida Y."/>
            <person name="Ohtoshi R."/>
            <person name="Malay A.D."/>
            <person name="Moran D.A.P."/>
            <person name="Tomita M."/>
            <person name="Numata K."/>
            <person name="Arakawa K."/>
        </authorList>
    </citation>
    <scope>NUCLEOTIDE SEQUENCE</scope>
</reference>
<dbReference type="Proteomes" id="UP000887159">
    <property type="component" value="Unassembled WGS sequence"/>
</dbReference>
<dbReference type="AlphaFoldDB" id="A0A8X6SSN1"/>
<proteinExistence type="predicted"/>
<name>A0A8X6SSN1_TRICX</name>
<keyword evidence="2" id="KW-1185">Reference proteome</keyword>
<evidence type="ECO:0000313" key="2">
    <source>
        <dbReference type="Proteomes" id="UP000887159"/>
    </source>
</evidence>
<dbReference type="EMBL" id="BMAU01021342">
    <property type="protein sequence ID" value="GFY16948.1"/>
    <property type="molecule type" value="Genomic_DNA"/>
</dbReference>
<protein>
    <submittedName>
        <fullName evidence="1">Uncharacterized protein</fullName>
    </submittedName>
</protein>
<accession>A0A8X6SSN1</accession>
<organism evidence="1 2">
    <name type="scientific">Trichonephila clavipes</name>
    <name type="common">Golden silk orbweaver</name>
    <name type="synonym">Nephila clavipes</name>
    <dbReference type="NCBI Taxonomy" id="2585209"/>
    <lineage>
        <taxon>Eukaryota</taxon>
        <taxon>Metazoa</taxon>
        <taxon>Ecdysozoa</taxon>
        <taxon>Arthropoda</taxon>
        <taxon>Chelicerata</taxon>
        <taxon>Arachnida</taxon>
        <taxon>Araneae</taxon>
        <taxon>Araneomorphae</taxon>
        <taxon>Entelegynae</taxon>
        <taxon>Araneoidea</taxon>
        <taxon>Nephilidae</taxon>
        <taxon>Trichonephila</taxon>
    </lineage>
</organism>
<sequence length="72" mass="7656">MQILLTLLKSLRKGDATLCLSQKATRRSSQFKTPKTLHEDIGSCAIPGPNSPNGSNSLAIVEKDTSLGVGIF</sequence>
<comment type="caution">
    <text evidence="1">The sequence shown here is derived from an EMBL/GenBank/DDBJ whole genome shotgun (WGS) entry which is preliminary data.</text>
</comment>
<evidence type="ECO:0000313" key="1">
    <source>
        <dbReference type="EMBL" id="GFY16948.1"/>
    </source>
</evidence>
<gene>
    <name evidence="1" type="ORF">TNCV_3690061</name>
</gene>